<name>U5SCE1_9LACT</name>
<evidence type="ECO:0000313" key="1">
    <source>
        <dbReference type="EMBL" id="AGY82964.1"/>
    </source>
</evidence>
<dbReference type="Proteomes" id="UP000017469">
    <property type="component" value="Plasmid pWNCR47"/>
</dbReference>
<dbReference type="EMBL" id="CP006815">
    <property type="protein sequence ID" value="AGY82964.1"/>
    <property type="molecule type" value="Genomic_DNA"/>
</dbReference>
<dbReference type="HOGENOM" id="CLU_3408987_0_0_9"/>
<accession>U5SCE1</accession>
<geneLocation type="plasmid" evidence="1 2">
    <name>pWNCR47</name>
</geneLocation>
<proteinExistence type="predicted"/>
<protein>
    <submittedName>
        <fullName evidence="1">Uncharacterized protein</fullName>
    </submittedName>
</protein>
<sequence>MSNLQKLQELKAEPYGKVIVTAYCPIIIS</sequence>
<dbReference type="KEGG" id="caw:Q783_11675"/>
<evidence type="ECO:0000313" key="2">
    <source>
        <dbReference type="Proteomes" id="UP000017469"/>
    </source>
</evidence>
<dbReference type="AlphaFoldDB" id="U5SCE1"/>
<organism evidence="1 2">
    <name type="scientific">Carnobacterium inhibens subsp. gilichinskyi</name>
    <dbReference type="NCBI Taxonomy" id="1266845"/>
    <lineage>
        <taxon>Bacteria</taxon>
        <taxon>Bacillati</taxon>
        <taxon>Bacillota</taxon>
        <taxon>Bacilli</taxon>
        <taxon>Lactobacillales</taxon>
        <taxon>Carnobacteriaceae</taxon>
        <taxon>Carnobacterium</taxon>
    </lineage>
</organism>
<reference evidence="1 2" key="1">
    <citation type="journal article" date="2013" name="Genome Announc.">
        <title>Complete Genome Sequence of Carnobacterium gilichinskyi Strain WN1359T (DSM 27470T).</title>
        <authorList>
            <person name="Leonard M.T."/>
            <person name="Panayotova N."/>
            <person name="Farmerie W.G."/>
            <person name="Triplett E.W."/>
            <person name="Nicholson W.L."/>
        </authorList>
    </citation>
    <scope>NUCLEOTIDE SEQUENCE [LARGE SCALE GENOMIC DNA]</scope>
    <source>
        <strain evidence="1 2">WN1359</strain>
        <plasmid evidence="2">Plasmid pWNCR47</plasmid>
    </source>
</reference>
<gene>
    <name evidence="1" type="ORF">Q783_11675</name>
</gene>
<keyword evidence="1" id="KW-0614">Plasmid</keyword>